<keyword evidence="4" id="KW-1185">Reference proteome</keyword>
<evidence type="ECO:0000256" key="1">
    <source>
        <dbReference type="SAM" id="MobiDB-lite"/>
    </source>
</evidence>
<dbReference type="InterPro" id="IPR021499">
    <property type="entry name" value="DUF3153"/>
</dbReference>
<sequence length="280" mass="31302">MKKKWTKIMGFLLILTVFLTGCIDADLHVTINRDGSGQYELKVLTNPLILPQFNDLKNRLANHGYQIRPLDEGDKQGWVAVKEVDSVIDDPPGKELKEQANSAFHFFGKQSASLPQDQHPLTAGTFPTVRGPGKDFEIKNGLFTTTLVYNTHVDLTHLKPDGAYGLDQLFFNQMNLRFILTLPVKADQSNATQVSPDGKTLTWKIHPGEDNPIYMSVKIPNPITWGILILLIMLLLIIALAVWLRRRNRNRQGPPGNGLATVPTSPPEDEADSPDSFRWG</sequence>
<comment type="caution">
    <text evidence="3">The sequence shown here is derived from an EMBL/GenBank/DDBJ whole genome shotgun (WGS) entry which is preliminary data.</text>
</comment>
<dbReference type="AlphaFoldDB" id="A0A7W1X9M1"/>
<evidence type="ECO:0000313" key="3">
    <source>
        <dbReference type="EMBL" id="MBA4542499.1"/>
    </source>
</evidence>
<protein>
    <submittedName>
        <fullName evidence="3">DUF3153 domain-containing protein</fullName>
    </submittedName>
</protein>
<keyword evidence="2" id="KW-0472">Membrane</keyword>
<feature type="region of interest" description="Disordered" evidence="1">
    <location>
        <begin position="252"/>
        <end position="280"/>
    </location>
</feature>
<feature type="transmembrane region" description="Helical" evidence="2">
    <location>
        <begin position="223"/>
        <end position="244"/>
    </location>
</feature>
<reference evidence="3 4" key="1">
    <citation type="submission" date="2020-07" db="EMBL/GenBank/DDBJ databases">
        <authorList>
            <person name="Feng H."/>
        </authorList>
    </citation>
    <scope>NUCLEOTIDE SEQUENCE [LARGE SCALE GENOMIC DNA]</scope>
    <source>
        <strain evidence="4">s-11</strain>
    </source>
</reference>
<evidence type="ECO:0000256" key="2">
    <source>
        <dbReference type="SAM" id="Phobius"/>
    </source>
</evidence>
<keyword evidence="2" id="KW-0812">Transmembrane</keyword>
<dbReference type="Pfam" id="PF11353">
    <property type="entry name" value="DUF3153"/>
    <property type="match status" value="1"/>
</dbReference>
<accession>A0A7W1X9M1</accession>
<dbReference type="RefSeq" id="WP_052154069.1">
    <property type="nucleotide sequence ID" value="NZ_JACEIP010000007.1"/>
</dbReference>
<keyword evidence="2" id="KW-1133">Transmembrane helix</keyword>
<dbReference type="Proteomes" id="UP000530514">
    <property type="component" value="Unassembled WGS sequence"/>
</dbReference>
<proteinExistence type="predicted"/>
<organism evidence="3 4">
    <name type="scientific">Thermoactinomyces daqus</name>
    <dbReference type="NCBI Taxonomy" id="1329516"/>
    <lineage>
        <taxon>Bacteria</taxon>
        <taxon>Bacillati</taxon>
        <taxon>Bacillota</taxon>
        <taxon>Bacilli</taxon>
        <taxon>Bacillales</taxon>
        <taxon>Thermoactinomycetaceae</taxon>
        <taxon>Thermoactinomyces</taxon>
    </lineage>
</organism>
<evidence type="ECO:0000313" key="4">
    <source>
        <dbReference type="Proteomes" id="UP000530514"/>
    </source>
</evidence>
<name>A0A7W1X9M1_9BACL</name>
<gene>
    <name evidence="3" type="ORF">H1164_06225</name>
</gene>
<dbReference type="OrthoDB" id="2988624at2"/>
<dbReference type="EMBL" id="JACEIP010000007">
    <property type="protein sequence ID" value="MBA4542499.1"/>
    <property type="molecule type" value="Genomic_DNA"/>
</dbReference>
<dbReference type="PROSITE" id="PS51257">
    <property type="entry name" value="PROKAR_LIPOPROTEIN"/>
    <property type="match status" value="1"/>
</dbReference>